<dbReference type="EMBL" id="CSUW01000001">
    <property type="protein sequence ID" value="CPT03428.1"/>
    <property type="molecule type" value="Genomic_DNA"/>
</dbReference>
<feature type="domain" description="VOC" evidence="1">
    <location>
        <begin position="1"/>
        <end position="121"/>
    </location>
</feature>
<dbReference type="PROSITE" id="PS51819">
    <property type="entry name" value="VOC"/>
    <property type="match status" value="1"/>
</dbReference>
<reference evidence="2 3" key="1">
    <citation type="submission" date="2015-03" db="EMBL/GenBank/DDBJ databases">
        <authorList>
            <consortium name="Pathogen Informatics"/>
            <person name="Murphy D."/>
        </authorList>
    </citation>
    <scope>NUCLEOTIDE SEQUENCE [LARGE SCALE GENOMIC DNA]</scope>
    <source>
        <strain evidence="2 3">PAP036</strain>
    </source>
</reference>
<evidence type="ECO:0000313" key="3">
    <source>
        <dbReference type="Proteomes" id="UP000038487"/>
    </source>
</evidence>
<dbReference type="Proteomes" id="UP000038487">
    <property type="component" value="Unassembled WGS sequence"/>
</dbReference>
<dbReference type="Pfam" id="PF00903">
    <property type="entry name" value="Glyoxalase"/>
    <property type="match status" value="1"/>
</dbReference>
<dbReference type="Gene3D" id="3.10.180.10">
    <property type="entry name" value="2,3-Dihydroxybiphenyl 1,2-Dioxygenase, domain 1"/>
    <property type="match status" value="1"/>
</dbReference>
<protein>
    <submittedName>
        <fullName evidence="2">Glyoxalase-like domain</fullName>
    </submittedName>
</protein>
<comment type="caution">
    <text evidence="2">The sequence shown here is derived from an EMBL/GenBank/DDBJ whole genome shotgun (WGS) entry which is preliminary data.</text>
</comment>
<dbReference type="InterPro" id="IPR029068">
    <property type="entry name" value="Glyas_Bleomycin-R_OHBP_Dase"/>
</dbReference>
<organism evidence="2 3">
    <name type="scientific">Mycobacteroides abscessus</name>
    <dbReference type="NCBI Taxonomy" id="36809"/>
    <lineage>
        <taxon>Bacteria</taxon>
        <taxon>Bacillati</taxon>
        <taxon>Actinomycetota</taxon>
        <taxon>Actinomycetes</taxon>
        <taxon>Mycobacteriales</taxon>
        <taxon>Mycobacteriaceae</taxon>
        <taxon>Mycobacteroides</taxon>
    </lineage>
</organism>
<dbReference type="SUPFAM" id="SSF54593">
    <property type="entry name" value="Glyoxalase/Bleomycin resistance protein/Dihydroxybiphenyl dioxygenase"/>
    <property type="match status" value="1"/>
</dbReference>
<dbReference type="InterPro" id="IPR004360">
    <property type="entry name" value="Glyas_Fos-R_dOase_dom"/>
</dbReference>
<accession>A0AB33SZV7</accession>
<dbReference type="AlphaFoldDB" id="A0AB33SZV7"/>
<evidence type="ECO:0000259" key="1">
    <source>
        <dbReference type="PROSITE" id="PS51819"/>
    </source>
</evidence>
<proteinExistence type="predicted"/>
<dbReference type="InterPro" id="IPR037523">
    <property type="entry name" value="VOC_core"/>
</dbReference>
<sequence>MLSLVVLYVADLDSSRRFYELLGLDLVEERHEGGPVHYSAQLPGGTVLELYPSGDRSVTHTRLGFMVRDRAAVAAALRSAGFTVKRQSLAIDPDGSRVEITDAEAISQRETDGALSAGLGRDEVTWLDDGDRVERP</sequence>
<evidence type="ECO:0000313" key="2">
    <source>
        <dbReference type="EMBL" id="CPT03428.1"/>
    </source>
</evidence>
<gene>
    <name evidence="2" type="ORF">ERS075527_00584</name>
</gene>
<dbReference type="RefSeq" id="WP_052537957.1">
    <property type="nucleotide sequence ID" value="NZ_CSUW01000001.1"/>
</dbReference>
<name>A0AB33SZV7_9MYCO</name>